<evidence type="ECO:0000313" key="4">
    <source>
        <dbReference type="Proteomes" id="UP000253782"/>
    </source>
</evidence>
<sequence length="538" mass="56350">MIRSPLTHALLVASVLASTPLIAQNATEADVWSSVASLRQRMDSGALTCQALVQQFDSRITRIDQSGPMLRAVIERNPDAAKLAAELDAQHSAGKSLGVLHGIPVLLKDNIDTGDRMLTSAGSLALMDAPAPRDASLVERLRKNGALILGKANLSEWANMRSGHASSGWSARGGQTRNPYVLDRNPCGSSAGSAAAVAAGLVTVAIGSETDGSIICPAASNGIVGIKPTLGLVSRSGIVPISHNQDTAGPLARNVADAAALLSVIAGSDSGDPATADADKHATDYTRFLDPNGLKGKRIGVVRQMAGAEPNADRVLEQSIALMKAQGAVIVDPVELPHLKDLGDAEMIVLLYDLKHDMDAYLATRTDLKVKTLADLIAFNQREAAREMPWFGQELFEQAQAKGPLTDKVYIDALAKAKRLSGKEGIDAALAAHHLDALLAPSWGPAFMTDPVLGDHVVSGDPTVGGASQPAAVAGYPSITVPADFAHDLPVGIVLFGAKWSEPTLISLAYAYEQHSKIYRAPRFLDTVGGKPQISASP</sequence>
<keyword evidence="1" id="KW-0732">Signal</keyword>
<dbReference type="SUPFAM" id="SSF75304">
    <property type="entry name" value="Amidase signature (AS) enzymes"/>
    <property type="match status" value="1"/>
</dbReference>
<proteinExistence type="predicted"/>
<dbReference type="GO" id="GO:0004040">
    <property type="term" value="F:amidase activity"/>
    <property type="evidence" value="ECO:0007669"/>
    <property type="project" value="UniProtKB-EC"/>
</dbReference>
<evidence type="ECO:0000256" key="1">
    <source>
        <dbReference type="SAM" id="SignalP"/>
    </source>
</evidence>
<reference evidence="3 4" key="1">
    <citation type="submission" date="2018-07" db="EMBL/GenBank/DDBJ databases">
        <title>Dyella tabacisoli L4-6T, whole genome shotgun sequence.</title>
        <authorList>
            <person name="Zhou X.-K."/>
            <person name="Li W.-J."/>
            <person name="Duan Y.-Q."/>
        </authorList>
    </citation>
    <scope>NUCLEOTIDE SEQUENCE [LARGE SCALE GENOMIC DNA]</scope>
    <source>
        <strain evidence="3 4">L4-6</strain>
    </source>
</reference>
<keyword evidence="3" id="KW-0378">Hydrolase</keyword>
<evidence type="ECO:0000313" key="3">
    <source>
        <dbReference type="EMBL" id="RDD81625.1"/>
    </source>
</evidence>
<feature type="signal peptide" evidence="1">
    <location>
        <begin position="1"/>
        <end position="23"/>
    </location>
</feature>
<dbReference type="Proteomes" id="UP000253782">
    <property type="component" value="Unassembled WGS sequence"/>
</dbReference>
<name>A0A369UNI7_9GAMM</name>
<dbReference type="EC" id="3.5.1.4" evidence="3"/>
<organism evidence="3 4">
    <name type="scientific">Dyella tabacisoli</name>
    <dbReference type="NCBI Taxonomy" id="2282381"/>
    <lineage>
        <taxon>Bacteria</taxon>
        <taxon>Pseudomonadati</taxon>
        <taxon>Pseudomonadota</taxon>
        <taxon>Gammaproteobacteria</taxon>
        <taxon>Lysobacterales</taxon>
        <taxon>Rhodanobacteraceae</taxon>
        <taxon>Dyella</taxon>
    </lineage>
</organism>
<dbReference type="Gene3D" id="3.90.1300.10">
    <property type="entry name" value="Amidase signature (AS) domain"/>
    <property type="match status" value="1"/>
</dbReference>
<protein>
    <submittedName>
        <fullName evidence="3">Amidase</fullName>
        <ecNumber evidence="3">3.5.1.4</ecNumber>
    </submittedName>
</protein>
<dbReference type="RefSeq" id="WP_114845493.1">
    <property type="nucleotide sequence ID" value="NZ_JBHSPE010000005.1"/>
</dbReference>
<evidence type="ECO:0000259" key="2">
    <source>
        <dbReference type="Pfam" id="PF01425"/>
    </source>
</evidence>
<dbReference type="NCBIfam" id="NF006006">
    <property type="entry name" value="PRK08137.1"/>
    <property type="match status" value="1"/>
</dbReference>
<dbReference type="PANTHER" id="PTHR42678:SF34">
    <property type="entry name" value="OS04G0183300 PROTEIN"/>
    <property type="match status" value="1"/>
</dbReference>
<feature type="domain" description="Amidase" evidence="2">
    <location>
        <begin position="60"/>
        <end position="505"/>
    </location>
</feature>
<comment type="caution">
    <text evidence="3">The sequence shown here is derived from an EMBL/GenBank/DDBJ whole genome shotgun (WGS) entry which is preliminary data.</text>
</comment>
<dbReference type="PANTHER" id="PTHR42678">
    <property type="entry name" value="AMIDASE"/>
    <property type="match status" value="1"/>
</dbReference>
<gene>
    <name evidence="3" type="ORF">DVJ77_10660</name>
</gene>
<accession>A0A369UNI7</accession>
<dbReference type="OrthoDB" id="8872210at2"/>
<dbReference type="Pfam" id="PF01425">
    <property type="entry name" value="Amidase"/>
    <property type="match status" value="1"/>
</dbReference>
<keyword evidence="4" id="KW-1185">Reference proteome</keyword>
<dbReference type="AlphaFoldDB" id="A0A369UNI7"/>
<dbReference type="InterPro" id="IPR036928">
    <property type="entry name" value="AS_sf"/>
</dbReference>
<dbReference type="InterPro" id="IPR023631">
    <property type="entry name" value="Amidase_dom"/>
</dbReference>
<feature type="chain" id="PRO_5016779062" evidence="1">
    <location>
        <begin position="24"/>
        <end position="538"/>
    </location>
</feature>
<dbReference type="EMBL" id="QQAH01000009">
    <property type="protein sequence ID" value="RDD81625.1"/>
    <property type="molecule type" value="Genomic_DNA"/>
</dbReference>